<evidence type="ECO:0000313" key="1">
    <source>
        <dbReference type="EMBL" id="EMB35049.1"/>
    </source>
</evidence>
<proteinExistence type="predicted"/>
<evidence type="ECO:0008006" key="2">
    <source>
        <dbReference type="Google" id="ProtNLM"/>
    </source>
</evidence>
<sequence length="197" mass="22306">MNVIKGIVRDKNKQPVSHAKVALLTERFEVIISGEADESGRFCLEADAKKYPYFIASKGFNEKFLDFWGCNIDLRKDLEINPILGKIEIFSLIFFPSLDADNCMMLYFRPMSLKQLVGKEKVIAPELSTDDITVSVNGDFYEIITMRVISETINKGVEPIRAYALKISLDGIEFDGKNKLEISIIKDDGYGEAILFF</sequence>
<dbReference type="EMBL" id="AGDV01000006">
    <property type="protein sequence ID" value="EMB35049.1"/>
    <property type="molecule type" value="Genomic_DNA"/>
</dbReference>
<reference evidence="1" key="1">
    <citation type="submission" date="2012-01" db="EMBL/GenBank/DDBJ databases">
        <title>The Genome Sequence of Treponema denticola H-22.</title>
        <authorList>
            <consortium name="The Broad Institute Genome Sequencing Platform"/>
            <person name="Earl A."/>
            <person name="Ward D."/>
            <person name="Feldgarden M."/>
            <person name="Gevers D."/>
            <person name="Blanton J.M."/>
            <person name="Fenno C.J."/>
            <person name="Baranova O.V."/>
            <person name="Mathney J."/>
            <person name="Dewhirst F.E."/>
            <person name="Izard J."/>
            <person name="Young S.K."/>
            <person name="Zeng Q."/>
            <person name="Gargeya S."/>
            <person name="Fitzgerald M."/>
            <person name="Haas B."/>
            <person name="Abouelleil A."/>
            <person name="Alvarado L."/>
            <person name="Arachchi H.M."/>
            <person name="Berlin A."/>
            <person name="Chapman S.B."/>
            <person name="Gearin G."/>
            <person name="Goldberg J."/>
            <person name="Griggs A."/>
            <person name="Gujja S."/>
            <person name="Hansen M."/>
            <person name="Heiman D."/>
            <person name="Howarth C."/>
            <person name="Larimer J."/>
            <person name="Lui A."/>
            <person name="MacDonald P.J.P."/>
            <person name="McCowen C."/>
            <person name="Montmayeur A."/>
            <person name="Murphy C."/>
            <person name="Neiman D."/>
            <person name="Pearson M."/>
            <person name="Priest M."/>
            <person name="Roberts A."/>
            <person name="Saif S."/>
            <person name="Shea T."/>
            <person name="Sisk P."/>
            <person name="Stolte C."/>
            <person name="Sykes S."/>
            <person name="Wortman J."/>
            <person name="Nusbaum C."/>
            <person name="Birren B."/>
        </authorList>
    </citation>
    <scope>NUCLEOTIDE SEQUENCE [LARGE SCALE GENOMIC DNA]</scope>
    <source>
        <strain evidence="1">H-22</strain>
    </source>
</reference>
<dbReference type="Proteomes" id="UP000011705">
    <property type="component" value="Chromosome"/>
</dbReference>
<dbReference type="PATRIC" id="fig|999432.5.peg.847"/>
<dbReference type="RefSeq" id="WP_002683676.1">
    <property type="nucleotide sequence ID" value="NZ_CM001795.1"/>
</dbReference>
<protein>
    <recommendedName>
        <fullName evidence="2">Carboxypeptidase regulatory-like domain-containing protein</fullName>
    </recommendedName>
</protein>
<comment type="caution">
    <text evidence="1">The sequence shown here is derived from an EMBL/GenBank/DDBJ whole genome shotgun (WGS) entry which is preliminary data.</text>
</comment>
<organism evidence="1">
    <name type="scientific">Treponema denticola H-22</name>
    <dbReference type="NCBI Taxonomy" id="999432"/>
    <lineage>
        <taxon>Bacteria</taxon>
        <taxon>Pseudomonadati</taxon>
        <taxon>Spirochaetota</taxon>
        <taxon>Spirochaetia</taxon>
        <taxon>Spirochaetales</taxon>
        <taxon>Treponemataceae</taxon>
        <taxon>Treponema</taxon>
    </lineage>
</organism>
<dbReference type="HOGENOM" id="CLU_1383645_0_0_12"/>
<gene>
    <name evidence="1" type="ORF">HMPREF9726_00815</name>
</gene>
<dbReference type="AlphaFoldDB" id="A0A0E2E6K1"/>
<name>A0A0E2E6K1_TREDN</name>
<accession>A0A0E2E6K1</accession>